<dbReference type="InterPro" id="IPR002213">
    <property type="entry name" value="UDP_glucos_trans"/>
</dbReference>
<evidence type="ECO:0000313" key="2">
    <source>
        <dbReference type="EMBL" id="BDI32843.1"/>
    </source>
</evidence>
<dbReference type="PANTHER" id="PTHR48050:SF13">
    <property type="entry name" value="STEROL 3-BETA-GLUCOSYLTRANSFERASE UGT80A2"/>
    <property type="match status" value="1"/>
</dbReference>
<feature type="domain" description="Erythromycin biosynthesis protein CIII-like C-terminal" evidence="1">
    <location>
        <begin position="297"/>
        <end position="406"/>
    </location>
</feature>
<dbReference type="SUPFAM" id="SSF53756">
    <property type="entry name" value="UDP-Glycosyltransferase/glycogen phosphorylase"/>
    <property type="match status" value="1"/>
</dbReference>
<dbReference type="GO" id="GO:0008194">
    <property type="term" value="F:UDP-glycosyltransferase activity"/>
    <property type="evidence" value="ECO:0007669"/>
    <property type="project" value="InterPro"/>
</dbReference>
<sequence>MARILLHTLGSSGDFNPFIALAFALRERGHEPRFAVNPANAAKIRALGLDAVDAGPDMDPESDLMRRMLKASLTEPIDVLFREMLVPAIVPATEGLVELCADADVFVSHPIQLASPAVAYKTGIPWVTATPVTNCYPTEVGPIPSIAWRNPPALVGKLAWKTAHDMLAPIDQLANAQYERLGAPPRKNVVLGGCYSQLLTLCLWSESFFPRPSDWPDFLQMGAYARWDGPAPADAPPLQIPEGDAPLVVFTLGSSVINHANGFWETALESIGAMNCRAVLLGAPSDFVIPSELSARVFALRYAPYHELFPHAQAIVHQGGVGTTQAACYYGVPGLVVPRGFDQFENAAHLQRNGWGLRLLPSNLSPQLLRRRLQRLLDSKDIHERVSELGKRMRAEPGAERSAEILESVLGDITEAAAEPPRALTSVTP</sequence>
<evidence type="ECO:0000313" key="3">
    <source>
        <dbReference type="Proteomes" id="UP000287394"/>
    </source>
</evidence>
<dbReference type="OrthoDB" id="9805366at2"/>
<reference evidence="2 3" key="1">
    <citation type="journal article" date="2019" name="Int. J. Syst. Evol. Microbiol.">
        <title>Capsulimonas corticalis gen. nov., sp. nov., an aerobic capsulated bacterium, of a novel bacterial order, Capsulimonadales ord. nov., of the class Armatimonadia of the phylum Armatimonadetes.</title>
        <authorList>
            <person name="Li J."/>
            <person name="Kudo C."/>
            <person name="Tonouchi A."/>
        </authorList>
    </citation>
    <scope>NUCLEOTIDE SEQUENCE [LARGE SCALE GENOMIC DNA]</scope>
    <source>
        <strain evidence="2 3">AX-7</strain>
    </source>
</reference>
<dbReference type="Gene3D" id="3.40.50.2000">
    <property type="entry name" value="Glycogen Phosphorylase B"/>
    <property type="match status" value="2"/>
</dbReference>
<dbReference type="GO" id="GO:0016758">
    <property type="term" value="F:hexosyltransferase activity"/>
    <property type="evidence" value="ECO:0007669"/>
    <property type="project" value="UniProtKB-ARBA"/>
</dbReference>
<protein>
    <submittedName>
        <fullName evidence="2">Glucosyltransferase</fullName>
    </submittedName>
</protein>
<dbReference type="Proteomes" id="UP000287394">
    <property type="component" value="Chromosome"/>
</dbReference>
<dbReference type="CDD" id="cd03784">
    <property type="entry name" value="GT1_Gtf-like"/>
    <property type="match status" value="1"/>
</dbReference>
<dbReference type="GO" id="GO:0017000">
    <property type="term" value="P:antibiotic biosynthetic process"/>
    <property type="evidence" value="ECO:0007669"/>
    <property type="project" value="UniProtKB-ARBA"/>
</dbReference>
<dbReference type="PANTHER" id="PTHR48050">
    <property type="entry name" value="STEROL 3-BETA-GLUCOSYLTRANSFERASE"/>
    <property type="match status" value="1"/>
</dbReference>
<name>A0A402CPU0_9BACT</name>
<dbReference type="EMBL" id="AP025739">
    <property type="protein sequence ID" value="BDI32843.1"/>
    <property type="molecule type" value="Genomic_DNA"/>
</dbReference>
<dbReference type="RefSeq" id="WP_119319462.1">
    <property type="nucleotide sequence ID" value="NZ_AP025739.1"/>
</dbReference>
<dbReference type="Pfam" id="PF06722">
    <property type="entry name" value="EryCIII-like_C"/>
    <property type="match status" value="1"/>
</dbReference>
<evidence type="ECO:0000259" key="1">
    <source>
        <dbReference type="Pfam" id="PF06722"/>
    </source>
</evidence>
<proteinExistence type="predicted"/>
<dbReference type="InterPro" id="IPR050426">
    <property type="entry name" value="Glycosyltransferase_28"/>
</dbReference>
<dbReference type="InterPro" id="IPR010610">
    <property type="entry name" value="EryCIII-like_C"/>
</dbReference>
<accession>A0A402CPU0</accession>
<dbReference type="AlphaFoldDB" id="A0A402CPU0"/>
<gene>
    <name evidence="2" type="ORF">CCAX7_48940</name>
</gene>
<keyword evidence="3" id="KW-1185">Reference proteome</keyword>
<dbReference type="KEGG" id="ccot:CCAX7_48940"/>
<organism evidence="2 3">
    <name type="scientific">Capsulimonas corticalis</name>
    <dbReference type="NCBI Taxonomy" id="2219043"/>
    <lineage>
        <taxon>Bacteria</taxon>
        <taxon>Bacillati</taxon>
        <taxon>Armatimonadota</taxon>
        <taxon>Armatimonadia</taxon>
        <taxon>Capsulimonadales</taxon>
        <taxon>Capsulimonadaceae</taxon>
        <taxon>Capsulimonas</taxon>
    </lineage>
</organism>